<proteinExistence type="inferred from homology"/>
<gene>
    <name evidence="10" type="ORF">CYJ57_06300</name>
</gene>
<organism evidence="10 11">
    <name type="scientific">Falseniella ignava</name>
    <dbReference type="NCBI Taxonomy" id="137730"/>
    <lineage>
        <taxon>Bacteria</taxon>
        <taxon>Bacillati</taxon>
        <taxon>Bacillota</taxon>
        <taxon>Bacilli</taxon>
        <taxon>Lactobacillales</taxon>
        <taxon>Aerococcaceae</taxon>
        <taxon>Falseniella</taxon>
    </lineage>
</organism>
<dbReference type="InterPro" id="IPR004684">
    <property type="entry name" value="2keto-3dGluconate_permease"/>
</dbReference>
<keyword evidence="5 9" id="KW-0812">Transmembrane</keyword>
<evidence type="ECO:0000256" key="4">
    <source>
        <dbReference type="ARBA" id="ARBA00022597"/>
    </source>
</evidence>
<dbReference type="OrthoDB" id="2833at2"/>
<keyword evidence="6" id="KW-0769">Symport</keyword>
<keyword evidence="2" id="KW-0813">Transport</keyword>
<dbReference type="AlphaFoldDB" id="A0A2I1JX10"/>
<feature type="transmembrane region" description="Helical" evidence="9">
    <location>
        <begin position="135"/>
        <end position="156"/>
    </location>
</feature>
<feature type="transmembrane region" description="Helical" evidence="9">
    <location>
        <begin position="77"/>
        <end position="95"/>
    </location>
</feature>
<evidence type="ECO:0000256" key="6">
    <source>
        <dbReference type="ARBA" id="ARBA00022847"/>
    </source>
</evidence>
<name>A0A2I1JX10_9LACT</name>
<sequence length="316" mass="33801">MLKFMKKIPGGLLLVPMFISALVATFAPGLFRIGGMTEAFLTPKGTNFIVALICFCSSTLLDLSTLKHVLRKQGSMLLLKIALCFGLSFLFSNLFGPVGVLGISSLAFAVAITSLNPSIYLALISDYGTEEDRGAFALTGILLTPAFPMLVFSIASASNFDWISLLSALIPTILGILIGNLDRDMAKLFSPMVVPLTPIMGWIFGSSINLIAAVQSGISGILLTVLYYLAMFPIIYLFERYVLKEDGISTFGITSIAGASVPFPLILAELFPEVAAYAPTATAQIAMGVIITSILTPFVAAKFAQRHQIAKNQPLD</sequence>
<comment type="similarity">
    <text evidence="1">Belongs to the KdgT transporter family.</text>
</comment>
<dbReference type="Proteomes" id="UP000234384">
    <property type="component" value="Unassembled WGS sequence"/>
</dbReference>
<evidence type="ECO:0000256" key="7">
    <source>
        <dbReference type="ARBA" id="ARBA00022989"/>
    </source>
</evidence>
<comment type="caution">
    <text evidence="10">The sequence shown here is derived from an EMBL/GenBank/DDBJ whole genome shotgun (WGS) entry which is preliminary data.</text>
</comment>
<feature type="transmembrane region" description="Helical" evidence="9">
    <location>
        <begin position="101"/>
        <end position="123"/>
    </location>
</feature>
<reference evidence="10 11" key="1">
    <citation type="submission" date="2017-12" db="EMBL/GenBank/DDBJ databases">
        <title>Phylogenetic diversity of female urinary microbiome.</title>
        <authorList>
            <person name="Thomas-White K."/>
            <person name="Wolfe A.J."/>
        </authorList>
    </citation>
    <scope>NUCLEOTIDE SEQUENCE [LARGE SCALE GENOMIC DNA]</scope>
    <source>
        <strain evidence="10 11">UMB0898</strain>
    </source>
</reference>
<evidence type="ECO:0000256" key="3">
    <source>
        <dbReference type="ARBA" id="ARBA00022475"/>
    </source>
</evidence>
<evidence type="ECO:0000313" key="10">
    <source>
        <dbReference type="EMBL" id="PKY87910.1"/>
    </source>
</evidence>
<evidence type="ECO:0000256" key="9">
    <source>
        <dbReference type="SAM" id="Phobius"/>
    </source>
</evidence>
<feature type="transmembrane region" description="Helical" evidence="9">
    <location>
        <begin position="218"/>
        <end position="238"/>
    </location>
</feature>
<feature type="transmembrane region" description="Helical" evidence="9">
    <location>
        <begin position="12"/>
        <end position="33"/>
    </location>
</feature>
<dbReference type="Pfam" id="PF03812">
    <property type="entry name" value="KdgT"/>
    <property type="match status" value="1"/>
</dbReference>
<evidence type="ECO:0000256" key="2">
    <source>
        <dbReference type="ARBA" id="ARBA00022448"/>
    </source>
</evidence>
<dbReference type="GO" id="GO:0015649">
    <property type="term" value="F:2-keto-3-deoxygluconate:proton symporter activity"/>
    <property type="evidence" value="ECO:0007669"/>
    <property type="project" value="InterPro"/>
</dbReference>
<feature type="transmembrane region" description="Helical" evidence="9">
    <location>
        <begin position="162"/>
        <end position="181"/>
    </location>
</feature>
<feature type="transmembrane region" description="Helical" evidence="9">
    <location>
        <begin position="283"/>
        <end position="304"/>
    </location>
</feature>
<dbReference type="RefSeq" id="WP_101954559.1">
    <property type="nucleotide sequence ID" value="NZ_PKHE01000017.1"/>
</dbReference>
<feature type="transmembrane region" description="Helical" evidence="9">
    <location>
        <begin position="193"/>
        <end position="212"/>
    </location>
</feature>
<feature type="transmembrane region" description="Helical" evidence="9">
    <location>
        <begin position="45"/>
        <end position="65"/>
    </location>
</feature>
<keyword evidence="4" id="KW-0762">Sugar transport</keyword>
<feature type="transmembrane region" description="Helical" evidence="9">
    <location>
        <begin position="250"/>
        <end position="271"/>
    </location>
</feature>
<dbReference type="EMBL" id="PKHE01000017">
    <property type="protein sequence ID" value="PKY87910.1"/>
    <property type="molecule type" value="Genomic_DNA"/>
</dbReference>
<evidence type="ECO:0000256" key="8">
    <source>
        <dbReference type="ARBA" id="ARBA00023136"/>
    </source>
</evidence>
<evidence type="ECO:0000256" key="5">
    <source>
        <dbReference type="ARBA" id="ARBA00022692"/>
    </source>
</evidence>
<keyword evidence="8 9" id="KW-0472">Membrane</keyword>
<evidence type="ECO:0000256" key="1">
    <source>
        <dbReference type="ARBA" id="ARBA00006430"/>
    </source>
</evidence>
<protein>
    <submittedName>
        <fullName evidence="10">2-keto-3-deoxygluconate permease</fullName>
    </submittedName>
</protein>
<keyword evidence="7 9" id="KW-1133">Transmembrane helix</keyword>
<dbReference type="GO" id="GO:0016020">
    <property type="term" value="C:membrane"/>
    <property type="evidence" value="ECO:0007669"/>
    <property type="project" value="InterPro"/>
</dbReference>
<accession>A0A2I1JX10</accession>
<keyword evidence="3" id="KW-1003">Cell membrane</keyword>
<evidence type="ECO:0000313" key="11">
    <source>
        <dbReference type="Proteomes" id="UP000234384"/>
    </source>
</evidence>